<proteinExistence type="predicted"/>
<evidence type="ECO:0008006" key="4">
    <source>
        <dbReference type="Google" id="ProtNLM"/>
    </source>
</evidence>
<gene>
    <name evidence="2" type="ORF">FE782_11680</name>
</gene>
<reference evidence="2 3" key="1">
    <citation type="submission" date="2019-05" db="EMBL/GenBank/DDBJ databases">
        <authorList>
            <person name="Narsing Rao M.P."/>
            <person name="Li W.J."/>
        </authorList>
    </citation>
    <scope>NUCLEOTIDE SEQUENCE [LARGE SCALE GENOMIC DNA]</scope>
    <source>
        <strain evidence="2 3">SYSU_K30003</strain>
    </source>
</reference>
<dbReference type="RefSeq" id="WP_138194275.1">
    <property type="nucleotide sequence ID" value="NZ_VCIW01000006.1"/>
</dbReference>
<protein>
    <recommendedName>
        <fullName evidence="4">Secreted protein</fullName>
    </recommendedName>
</protein>
<name>A0A5R9G8I4_9BACL</name>
<keyword evidence="1" id="KW-0732">Signal</keyword>
<comment type="caution">
    <text evidence="2">The sequence shown here is derived from an EMBL/GenBank/DDBJ whole genome shotgun (WGS) entry which is preliminary data.</text>
</comment>
<dbReference type="AlphaFoldDB" id="A0A5R9G8I4"/>
<sequence>MQRMVFKMLCVLLLTAMLTRFGQPGELEHAVERLAWLKAVEAPSSTDQAESASERNRRENAIGKGVLERSFRLRSRLNTHLLMLKFKR</sequence>
<accession>A0A5R9G8I4</accession>
<keyword evidence="3" id="KW-1185">Reference proteome</keyword>
<organism evidence="2 3">
    <name type="scientific">Paenibacillus antri</name>
    <dbReference type="NCBI Taxonomy" id="2582848"/>
    <lineage>
        <taxon>Bacteria</taxon>
        <taxon>Bacillati</taxon>
        <taxon>Bacillota</taxon>
        <taxon>Bacilli</taxon>
        <taxon>Bacillales</taxon>
        <taxon>Paenibacillaceae</taxon>
        <taxon>Paenibacillus</taxon>
    </lineage>
</organism>
<evidence type="ECO:0000313" key="2">
    <source>
        <dbReference type="EMBL" id="TLS52031.1"/>
    </source>
</evidence>
<feature type="signal peptide" evidence="1">
    <location>
        <begin position="1"/>
        <end position="22"/>
    </location>
</feature>
<dbReference type="EMBL" id="VCIW01000006">
    <property type="protein sequence ID" value="TLS52031.1"/>
    <property type="molecule type" value="Genomic_DNA"/>
</dbReference>
<evidence type="ECO:0000256" key="1">
    <source>
        <dbReference type="SAM" id="SignalP"/>
    </source>
</evidence>
<feature type="chain" id="PRO_5024401403" description="Secreted protein" evidence="1">
    <location>
        <begin position="23"/>
        <end position="88"/>
    </location>
</feature>
<evidence type="ECO:0000313" key="3">
    <source>
        <dbReference type="Proteomes" id="UP000309676"/>
    </source>
</evidence>
<dbReference type="Proteomes" id="UP000309676">
    <property type="component" value="Unassembled WGS sequence"/>
</dbReference>